<dbReference type="InterPro" id="IPR041854">
    <property type="entry name" value="BFD-like_2Fe2S-bd_dom_sf"/>
</dbReference>
<reference evidence="2 3" key="1">
    <citation type="submission" date="2021-10" db="EMBL/GenBank/DDBJ databases">
        <title>Anaerobic single-cell dispensing facilitates the cultivation of human gut bacteria.</title>
        <authorList>
            <person name="Afrizal A."/>
        </authorList>
    </citation>
    <scope>NUCLEOTIDE SEQUENCE [LARGE SCALE GENOMIC DNA]</scope>
    <source>
        <strain evidence="2 3">CLA-AA-H246</strain>
    </source>
</reference>
<name>A0ABS8EXR9_9FIRM</name>
<comment type="caution">
    <text evidence="2">The sequence shown here is derived from an EMBL/GenBank/DDBJ whole genome shotgun (WGS) entry which is preliminary data.</text>
</comment>
<evidence type="ECO:0000259" key="1">
    <source>
        <dbReference type="Pfam" id="PF04324"/>
    </source>
</evidence>
<sequence>MDLNETICFCADVTAGDIKKAYDEGHTTVDAIGEATEAGTLCGGCQDRIAELLEEFAK</sequence>
<gene>
    <name evidence="2" type="ORF">LKD42_12190</name>
</gene>
<dbReference type="RefSeq" id="WP_022118249.1">
    <property type="nucleotide sequence ID" value="NZ_JAJEQE010000051.1"/>
</dbReference>
<organism evidence="2 3">
    <name type="scientific">Hominisplanchenecus faecis</name>
    <dbReference type="NCBI Taxonomy" id="2885351"/>
    <lineage>
        <taxon>Bacteria</taxon>
        <taxon>Bacillati</taxon>
        <taxon>Bacillota</taxon>
        <taxon>Clostridia</taxon>
        <taxon>Lachnospirales</taxon>
        <taxon>Lachnospiraceae</taxon>
        <taxon>Hominisplanchenecus</taxon>
    </lineage>
</organism>
<evidence type="ECO:0000313" key="3">
    <source>
        <dbReference type="Proteomes" id="UP001299235"/>
    </source>
</evidence>
<accession>A0ABS8EXR9</accession>
<proteinExistence type="predicted"/>
<evidence type="ECO:0000313" key="2">
    <source>
        <dbReference type="EMBL" id="MCC2149996.1"/>
    </source>
</evidence>
<dbReference type="Proteomes" id="UP001299235">
    <property type="component" value="Unassembled WGS sequence"/>
</dbReference>
<dbReference type="EMBL" id="JAJEQE010000051">
    <property type="protein sequence ID" value="MCC2149996.1"/>
    <property type="molecule type" value="Genomic_DNA"/>
</dbReference>
<feature type="domain" description="BFD-like [2Fe-2S]-binding" evidence="1">
    <location>
        <begin position="7"/>
        <end position="55"/>
    </location>
</feature>
<dbReference type="Pfam" id="PF04324">
    <property type="entry name" value="Fer2_BFD"/>
    <property type="match status" value="1"/>
</dbReference>
<dbReference type="Gene3D" id="1.10.10.1100">
    <property type="entry name" value="BFD-like [2Fe-2S]-binding domain"/>
    <property type="match status" value="1"/>
</dbReference>
<dbReference type="InterPro" id="IPR007419">
    <property type="entry name" value="BFD-like_2Fe2S-bd_dom"/>
</dbReference>
<keyword evidence="3" id="KW-1185">Reference proteome</keyword>
<protein>
    <submittedName>
        <fullName evidence="2">(2Fe-2S)-binding protein</fullName>
    </submittedName>
</protein>